<proteinExistence type="predicted"/>
<feature type="region of interest" description="Disordered" evidence="2">
    <location>
        <begin position="711"/>
        <end position="755"/>
    </location>
</feature>
<evidence type="ECO:0000313" key="6">
    <source>
        <dbReference type="EMBL" id="KAF5862582.1"/>
    </source>
</evidence>
<feature type="region of interest" description="Disordered" evidence="2">
    <location>
        <begin position="2164"/>
        <end position="2215"/>
    </location>
</feature>
<feature type="compositionally biased region" description="Polar residues" evidence="2">
    <location>
        <begin position="2104"/>
        <end position="2122"/>
    </location>
</feature>
<dbReference type="Proteomes" id="UP000541154">
    <property type="component" value="Unassembled WGS sequence"/>
</dbReference>
<feature type="compositionally biased region" description="Polar residues" evidence="2">
    <location>
        <begin position="1614"/>
        <end position="1627"/>
    </location>
</feature>
<feature type="domain" description="FMP27 SW motif-containing RBG unit" evidence="4">
    <location>
        <begin position="765"/>
        <end position="867"/>
    </location>
</feature>
<evidence type="ECO:0000256" key="1">
    <source>
        <dbReference type="SAM" id="Coils"/>
    </source>
</evidence>
<feature type="region of interest" description="Disordered" evidence="2">
    <location>
        <begin position="1569"/>
        <end position="1633"/>
    </location>
</feature>
<name>A0A8H6A6I2_PETAA</name>
<feature type="compositionally biased region" description="Polar residues" evidence="2">
    <location>
        <begin position="1569"/>
        <end position="1601"/>
    </location>
</feature>
<feature type="coiled-coil region" evidence="1">
    <location>
        <begin position="1849"/>
        <end position="1876"/>
    </location>
</feature>
<dbReference type="Pfam" id="PF10344">
    <property type="entry name" value="Hobbit"/>
    <property type="match status" value="2"/>
</dbReference>
<sequence length="2330" mass="262111">MTHETAFRIKRIEQSAPEHRTSFRVHDIVHQLELTVSSLSVCLESDSKTTESIVYIPTVSLSIKSTILLQTVRACFKEHMDDDNPSILLASLAISSPSIDLQGNSVSQLSGLLNTHNSRASQGKGPDVDYALSGFLPKANIKLSIHEPVVRLLLPITEDIETSNECNFIISSISYISLDTESSLLWTNGTGYSVSSEFRMLSCRTYHQSPDGAKQDIFGTESLRLNVNLTADPDVRRIVVGNLNTPTLHMTNQVVWQTICGLLEAYKVHWVAQAGVQGSADRKGMSLLNRILRCLLYFSFNTRALTLNIAGLDSTVSETPRGISVRLEEWMLEYSGGLSNQSVDSIKHNELLGQSCTEKVSASENLHTLGPDNVHRDGGDTYRFKAHLTGLNGFTIESEEYGAPESFISVPNVAASLCSPKDLIVPALDVECQVDRIYLEYSLHRLYCAVVAGSMVQKLFSFSPPYRPTKPDGDTRVPAGFGVPLSQPNAALHSRVRTAKFGIALVQLKSFLPDDVRIMLQLHKFDCGARKECIPSIAAQLVRLHIEAPELNDTWERLGSVANVHLDLNDKSDEARAAPAVGVLLRLSADIIRLVVPHRLKMVPIFNSVINTAKAVKQLRDRFYNHQNEFSTVREPQQPKRIPRLLLSSRVLLVELQDDTFEWKLGRIFRAGLAEQAQRLAREEAFYRKLQETRNFKQRDPEAGLRVNLADRRSTKEEVHQTRNRTTSSDMRCRGELDKQQRAASSPNASNVNFLSSEGKCSEETAWYRLQRRNAQLWKHKIDTGLALPWSDTDEFRKSISTADEPLDDIGDSETILPIPDRLGLMSMKIHGLRLVVDEPTFSLDGYPRFLHEIGKGMPMSMKYDLLIPMSIDLQMGEVKVSLRDYPLDFIHIPALCGDQADKAPSCSLQTNLVIAEEWRDNRSARQAQVELLPPRKLPNGKFSDPYTIHVWRSVSPIKSYSNPIFEIYTSLPTSISWGVSYQPVMQDIMGVLDGFSKPSIDPSGPIGFWDKVRLGFHSRIQVLWTKGGDVHLRLKGSRDPYALTGSGGGFVMCWRGNVKWEIHTNDNPMELMNVTSSEYILAIPDYSFEARKQRVPIPQVLDNSSTTLQHNAADFKKVIVKLIGDVKWTVGLVFERDLNNDMRTFHSSPHYNVVLHHPRFIGKDPKYDAYLRQGSLWPETAKSNKSSGGQLATIEYKLLLAPLSVAHIYKYMDSENPAGNPVRATGLKVRLDSLVLDAHQRREKIRAQTDKESTPTTTTAMRFHEAEIDLQCADFRAISSHFQAATPEHADPKEQSFSSYGTPPKSVKPRRFMIHDRNLDWIDVDDFVEPDWILQLGTPHHTEILPLAYAPRIIYTRHTEHGNRKADETGYSTFGREPTHECAMSKITDPRCVQTEIVKKRLAVVENQIGTCNQHCSDPMINGTNQDKSRRGNVNDCGMEALMRRKRTLISTLHYLEGDRSDEETSYKPEGNGHRHTSQPSSREEPRLTPVPNNNTSNGDGNDGSDRDEFASDYDNRFMVHNPQLKWANRTRDIVYHYVHRVSQRRGFVYYMSQRALRFIDKMAEEQNQNVHSNQTTSRTEASNGNEQSQEFPIDQSLSKATAPYVPPEDAPSSPSNNQDLPVSSNSRDDSPEFLSHHSYHLQFFRPQIQLLSKKNPKSTVLLAAQNMDLKVISVLDRAHGSDDVSGLVQRRFTLDMKGGQFFVATKKNLMTYLPLYSGSTYGNPSGSAWPPWLSLEANLDSDINSAIFSRVLERASAHLQYIKNSTYSLKDSGNAKTDQSEQSPKWADSQLDKITVYFPQFHATCDSTEYSTLYTVLVDLLLYSEPLSRAHDERLEKMMLAFDFSDLQSAADKLSRLQARIRQLQEVKSSLQVQDLALGNRVREVCWKLECDLFRCHEELHFMMEAIHTAQKRKKSPMSTRSALLHWTLSAKEAVWHLVGGGMDSLAEFQIFNAQYSRTDYSDGSDENAIILDRVNGLNLLPDARYGQILAPYPEVTQSSDKPFLRVRWRELQPVAGIAVIEEFEVLPTGLKVQLERKLGQMIFKYIFPGSDSNPLGTGDISPSTTTELSLLDNPDGGGGDHEGLMARCLTSRRTATDIRKTTPSGLDSVQSRLSPTLSLPTKAESAQKLSNDSPVTSLENDDQPLEVYDGSYEAKLILTHNSGNKQTPFGGPQLRPSAHTDKTDPKETASKEATGSTQCSNSQKDKVSGTGTHKDELSEMMFRASKYMALTHVKIHDVVICLSYKGKRKHNVEDLHDFIFRLPLLEYSNKLWSSEDLALRYKREVVKALFWRALPIVGKRLAHVSSVKWAQAKPHDVAIQRVLSGRK</sequence>
<accession>A0A8H6A6I2</accession>
<reference evidence="6 7" key="1">
    <citation type="submission" date="2019-04" db="EMBL/GenBank/DDBJ databases">
        <title>Aspergillus burnettii sp. nov., novel species from soil in southeast Queensland.</title>
        <authorList>
            <person name="Gilchrist C.L.M."/>
            <person name="Pitt J.I."/>
            <person name="Lange L."/>
            <person name="Lacey H.J."/>
            <person name="Vuong D."/>
            <person name="Midgley D.J."/>
            <person name="Greenfield P."/>
            <person name="Bradbury M."/>
            <person name="Lacey E."/>
            <person name="Busk P.K."/>
            <person name="Pilgaard B."/>
            <person name="Chooi Y.H."/>
            <person name="Piggott A.M."/>
        </authorList>
    </citation>
    <scope>NUCLEOTIDE SEQUENCE [LARGE SCALE GENOMIC DNA]</scope>
    <source>
        <strain evidence="6 7">FRR 5400</strain>
    </source>
</reference>
<dbReference type="SMART" id="SM01216">
    <property type="entry name" value="Fmp27_WPPW"/>
    <property type="match status" value="1"/>
</dbReference>
<feature type="compositionally biased region" description="Basic and acidic residues" evidence="2">
    <location>
        <begin position="1457"/>
        <end position="1474"/>
    </location>
</feature>
<feature type="compositionally biased region" description="Polar residues" evidence="2">
    <location>
        <begin position="2130"/>
        <end position="2141"/>
    </location>
</feature>
<dbReference type="SMART" id="SM01214">
    <property type="entry name" value="Fmp27_GFWDK"/>
    <property type="match status" value="1"/>
</dbReference>
<feature type="compositionally biased region" description="Polar residues" evidence="2">
    <location>
        <begin position="2194"/>
        <end position="2205"/>
    </location>
</feature>
<dbReference type="PANTHER" id="PTHR15678:SF6">
    <property type="entry name" value="BRIDGE-LIKE LIPID TRANSFER PROTEIN FAMILY MEMBER 2"/>
    <property type="match status" value="1"/>
</dbReference>
<feature type="compositionally biased region" description="Basic and acidic residues" evidence="2">
    <location>
        <begin position="711"/>
        <end position="721"/>
    </location>
</feature>
<dbReference type="PANTHER" id="PTHR15678">
    <property type="entry name" value="ANTIGEN MLAA-22-RELATED"/>
    <property type="match status" value="1"/>
</dbReference>
<feature type="compositionally biased region" description="Polar residues" evidence="2">
    <location>
        <begin position="742"/>
        <end position="755"/>
    </location>
</feature>
<organism evidence="6 7">
    <name type="scientific">Petromyces alliaceus</name>
    <name type="common">Aspergillus alliaceus</name>
    <dbReference type="NCBI Taxonomy" id="209559"/>
    <lineage>
        <taxon>Eukaryota</taxon>
        <taxon>Fungi</taxon>
        <taxon>Dikarya</taxon>
        <taxon>Ascomycota</taxon>
        <taxon>Pezizomycotina</taxon>
        <taxon>Eurotiomycetes</taxon>
        <taxon>Eurotiomycetidae</taxon>
        <taxon>Eurotiales</taxon>
        <taxon>Aspergillaceae</taxon>
        <taxon>Aspergillus</taxon>
        <taxon>Aspergillus subgen. Circumdati</taxon>
    </lineage>
</organism>
<dbReference type="InterPro" id="IPR019441">
    <property type="entry name" value="FMP27/BLTP2/Hobbit_GFWDK_RBG"/>
</dbReference>
<feature type="compositionally biased region" description="Basic and acidic residues" evidence="2">
    <location>
        <begin position="2206"/>
        <end position="2215"/>
    </location>
</feature>
<feature type="compositionally biased region" description="Basic and acidic residues" evidence="2">
    <location>
        <begin position="731"/>
        <end position="741"/>
    </location>
</feature>
<feature type="region of interest" description="Disordered" evidence="2">
    <location>
        <begin position="1455"/>
        <end position="1511"/>
    </location>
</feature>
<feature type="region of interest" description="Disordered" evidence="2">
    <location>
        <begin position="2095"/>
        <end position="2146"/>
    </location>
</feature>
<dbReference type="InterPro" id="IPR019449">
    <property type="entry name" value="FMP27_WPPW_RBG"/>
</dbReference>
<evidence type="ECO:0000256" key="2">
    <source>
        <dbReference type="SAM" id="MobiDB-lite"/>
    </source>
</evidence>
<comment type="caution">
    <text evidence="6">The sequence shown here is derived from an EMBL/GenBank/DDBJ whole genome shotgun (WGS) entry which is preliminary data.</text>
</comment>
<gene>
    <name evidence="6" type="ORF">ETB97_011486</name>
</gene>
<keyword evidence="7" id="KW-1185">Reference proteome</keyword>
<evidence type="ECO:0000259" key="5">
    <source>
        <dbReference type="SMART" id="SM01216"/>
    </source>
</evidence>
<feature type="domain" description="FMP27/BLTP2/Hobbit GFWDK motif-containing RBG unit" evidence="3">
    <location>
        <begin position="885"/>
        <end position="1044"/>
    </location>
</feature>
<feature type="domain" description="FMP27 WPPW motif-containing RBG unit" evidence="5">
    <location>
        <begin position="1227"/>
        <end position="1740"/>
    </location>
</feature>
<dbReference type="InterPro" id="IPR019415">
    <property type="entry name" value="FMP27_SW_RBG"/>
</dbReference>
<dbReference type="SMART" id="SM01215">
    <property type="entry name" value="Fmp27_SW"/>
    <property type="match status" value="1"/>
</dbReference>
<evidence type="ECO:0000313" key="7">
    <source>
        <dbReference type="Proteomes" id="UP000541154"/>
    </source>
</evidence>
<evidence type="ECO:0000259" key="3">
    <source>
        <dbReference type="SMART" id="SM01214"/>
    </source>
</evidence>
<dbReference type="EMBL" id="SPNV01000070">
    <property type="protein sequence ID" value="KAF5862582.1"/>
    <property type="molecule type" value="Genomic_DNA"/>
</dbReference>
<feature type="compositionally biased region" description="Basic and acidic residues" evidence="2">
    <location>
        <begin position="2181"/>
        <end position="2193"/>
    </location>
</feature>
<dbReference type="InterPro" id="IPR045167">
    <property type="entry name" value="Hobbit"/>
</dbReference>
<evidence type="ECO:0000259" key="4">
    <source>
        <dbReference type="SMART" id="SM01215"/>
    </source>
</evidence>
<keyword evidence="1" id="KW-0175">Coiled coil</keyword>
<feature type="region of interest" description="Disordered" evidence="2">
    <location>
        <begin position="1286"/>
        <end position="1306"/>
    </location>
</feature>
<protein>
    <submittedName>
        <fullName evidence="6">Uncharacterized protein</fullName>
    </submittedName>
</protein>